<dbReference type="AlphaFoldDB" id="A0A9P8TLQ2"/>
<dbReference type="InterPro" id="IPR013744">
    <property type="entry name" value="SidJ"/>
</dbReference>
<dbReference type="EMBL" id="JAEUBG010003160">
    <property type="protein sequence ID" value="KAH3683359.1"/>
    <property type="molecule type" value="Genomic_DNA"/>
</dbReference>
<dbReference type="Gene3D" id="3.40.50.1820">
    <property type="entry name" value="alpha/beta hydrolase"/>
    <property type="match status" value="1"/>
</dbReference>
<accession>A0A9P8TLQ2</accession>
<dbReference type="PANTHER" id="PTHR31591">
    <property type="entry name" value="UPF0613 PROTEIN PB24D3.06C"/>
    <property type="match status" value="1"/>
</dbReference>
<evidence type="ECO:0000313" key="2">
    <source>
        <dbReference type="Proteomes" id="UP000774326"/>
    </source>
</evidence>
<keyword evidence="2" id="KW-1185">Reference proteome</keyword>
<evidence type="ECO:0008006" key="3">
    <source>
        <dbReference type="Google" id="ProtNLM"/>
    </source>
</evidence>
<proteinExistence type="predicted"/>
<name>A0A9P8TLQ2_WICPI</name>
<gene>
    <name evidence="1" type="ORF">WICPIJ_005682</name>
</gene>
<dbReference type="SUPFAM" id="SSF53474">
    <property type="entry name" value="alpha/beta-Hydrolases"/>
    <property type="match status" value="1"/>
</dbReference>
<reference evidence="1" key="2">
    <citation type="submission" date="2021-01" db="EMBL/GenBank/DDBJ databases">
        <authorList>
            <person name="Schikora-Tamarit M.A."/>
        </authorList>
    </citation>
    <scope>NUCLEOTIDE SEQUENCE</scope>
    <source>
        <strain evidence="1">CBS2887</strain>
    </source>
</reference>
<dbReference type="InterPro" id="IPR029058">
    <property type="entry name" value="AB_hydrolase_fold"/>
</dbReference>
<evidence type="ECO:0000313" key="1">
    <source>
        <dbReference type="EMBL" id="KAH3683359.1"/>
    </source>
</evidence>
<organism evidence="1 2">
    <name type="scientific">Wickerhamomyces pijperi</name>
    <name type="common">Yeast</name>
    <name type="synonym">Pichia pijperi</name>
    <dbReference type="NCBI Taxonomy" id="599730"/>
    <lineage>
        <taxon>Eukaryota</taxon>
        <taxon>Fungi</taxon>
        <taxon>Dikarya</taxon>
        <taxon>Ascomycota</taxon>
        <taxon>Saccharomycotina</taxon>
        <taxon>Saccharomycetes</taxon>
        <taxon>Phaffomycetales</taxon>
        <taxon>Wickerhamomycetaceae</taxon>
        <taxon>Wickerhamomyces</taxon>
    </lineage>
</organism>
<reference evidence="1" key="1">
    <citation type="journal article" date="2021" name="Open Biol.">
        <title>Shared evolutionary footprints suggest mitochondrial oxidative damage underlies multiple complex I losses in fungi.</title>
        <authorList>
            <person name="Schikora-Tamarit M.A."/>
            <person name="Marcet-Houben M."/>
            <person name="Nosek J."/>
            <person name="Gabaldon T."/>
        </authorList>
    </citation>
    <scope>NUCLEOTIDE SEQUENCE</scope>
    <source>
        <strain evidence="1">CBS2887</strain>
    </source>
</reference>
<dbReference type="OrthoDB" id="10034502at2759"/>
<sequence>MQPQKGVLHRIPSDGSNTPIISAFQLLPSNSTGLSSTRAILFIGGMGDGLLTVPYLSKAASTIDGSGWCVFQGILSSSYIGWGTSSLEKDKIEILQILEYLKSNGFDHVVLMGHSSGCQACLKVILDVPKGKRAIVNGLILQAPVSDREYLTENVKNLKMLNEEAREIFQRQGSDAVLPKKFSKKLFKTPISAYRWLSLTEMNGDDDMFSTDFDTAKISEIFGKIDVRLCVAYSEYDNCPKGYDKSLLLERWRSATEEGIWSNKSKVIKGASHNLERCGDGGVDEFLEIVLDFLKEC</sequence>
<protein>
    <recommendedName>
        <fullName evidence="3">DUF1749-domain-containing protein</fullName>
    </recommendedName>
</protein>
<dbReference type="Pfam" id="PF08538">
    <property type="entry name" value="DUF1749"/>
    <property type="match status" value="1"/>
</dbReference>
<dbReference type="Proteomes" id="UP000774326">
    <property type="component" value="Unassembled WGS sequence"/>
</dbReference>
<dbReference type="PANTHER" id="PTHR31591:SF1">
    <property type="entry name" value="UPF0613 PROTEIN PB24D3.06C"/>
    <property type="match status" value="1"/>
</dbReference>
<comment type="caution">
    <text evidence="1">The sequence shown here is derived from an EMBL/GenBank/DDBJ whole genome shotgun (WGS) entry which is preliminary data.</text>
</comment>